<name>A0A8J3DUS1_9HYPH</name>
<comment type="caution">
    <text evidence="4">The sequence shown here is derived from an EMBL/GenBank/DDBJ whole genome shotgun (WGS) entry which is preliminary data.</text>
</comment>
<dbReference type="RefSeq" id="WP_244641581.1">
    <property type="nucleotide sequence ID" value="NZ_BMZQ01000004.1"/>
</dbReference>
<sequence>MQRSSGTGRLGTQLRDGRTRLATLYQEGCCKLRLPRAHGSALEAVLINTSGGLTGGDAIGWEAEASAGCKVVLTTQACERAYRSTGDAAEILVKLQVGRDAHLDWLPQETILFERSRLERRLEVDLEEGATFTAVEAVLLGREAMGETARRACLSDNWRIRRNGRLIHAEATRLDGTDIERGALSLLAGNNAFATVLAITPDAANKLEALRSLLPAHVAAGASVIEDRLVLRALAPSGLALRRVLAPAIALLSGAGTLPRLWTI</sequence>
<evidence type="ECO:0000256" key="2">
    <source>
        <dbReference type="ARBA" id="ARBA00023186"/>
    </source>
</evidence>
<gene>
    <name evidence="3 4" type="primary">ureD</name>
    <name evidence="4" type="ORF">GCM10016234_36910</name>
</gene>
<comment type="subunit">
    <text evidence="3">UreD, UreF and UreG form a complex that acts as a GTP-hydrolysis-dependent molecular chaperone, activating the urease apoprotein by helping to assemble the nickel containing metallocenter of UreC. The UreE protein probably delivers the nickel.</text>
</comment>
<dbReference type="GO" id="GO:0005737">
    <property type="term" value="C:cytoplasm"/>
    <property type="evidence" value="ECO:0007669"/>
    <property type="project" value="UniProtKB-SubCell"/>
</dbReference>
<accession>A0A8J3DUS1</accession>
<comment type="function">
    <text evidence="3">Required for maturation of urease via the functional incorporation of the urease nickel metallocenter.</text>
</comment>
<dbReference type="InterPro" id="IPR002669">
    <property type="entry name" value="UreD"/>
</dbReference>
<comment type="subcellular location">
    <subcellularLocation>
        <location evidence="3">Cytoplasm</location>
    </subcellularLocation>
</comment>
<keyword evidence="5" id="KW-1185">Reference proteome</keyword>
<comment type="similarity">
    <text evidence="1 3">Belongs to the UreD family.</text>
</comment>
<dbReference type="HAMAP" id="MF_01384">
    <property type="entry name" value="UreD"/>
    <property type="match status" value="1"/>
</dbReference>
<keyword evidence="3" id="KW-0996">Nickel insertion</keyword>
<dbReference type="AlphaFoldDB" id="A0A8J3DUS1"/>
<dbReference type="PANTHER" id="PTHR33643">
    <property type="entry name" value="UREASE ACCESSORY PROTEIN D"/>
    <property type="match status" value="1"/>
</dbReference>
<protein>
    <recommendedName>
        <fullName evidence="3">Urease accessory protein UreD</fullName>
    </recommendedName>
</protein>
<evidence type="ECO:0000313" key="5">
    <source>
        <dbReference type="Proteomes" id="UP000630142"/>
    </source>
</evidence>
<keyword evidence="2 3" id="KW-0143">Chaperone</keyword>
<evidence type="ECO:0000256" key="1">
    <source>
        <dbReference type="ARBA" id="ARBA00007177"/>
    </source>
</evidence>
<evidence type="ECO:0000256" key="3">
    <source>
        <dbReference type="HAMAP-Rule" id="MF_01384"/>
    </source>
</evidence>
<proteinExistence type="inferred from homology"/>
<dbReference type="Proteomes" id="UP000630142">
    <property type="component" value="Unassembled WGS sequence"/>
</dbReference>
<keyword evidence="3" id="KW-0963">Cytoplasm</keyword>
<evidence type="ECO:0000313" key="4">
    <source>
        <dbReference type="EMBL" id="GHD22450.1"/>
    </source>
</evidence>
<dbReference type="EMBL" id="BMZQ01000004">
    <property type="protein sequence ID" value="GHD22450.1"/>
    <property type="molecule type" value="Genomic_DNA"/>
</dbReference>
<organism evidence="4 5">
    <name type="scientific">Tianweitania populi</name>
    <dbReference type="NCBI Taxonomy" id="1607949"/>
    <lineage>
        <taxon>Bacteria</taxon>
        <taxon>Pseudomonadati</taxon>
        <taxon>Pseudomonadota</taxon>
        <taxon>Alphaproteobacteria</taxon>
        <taxon>Hyphomicrobiales</taxon>
        <taxon>Phyllobacteriaceae</taxon>
        <taxon>Tianweitania</taxon>
    </lineage>
</organism>
<reference evidence="4" key="2">
    <citation type="submission" date="2020-09" db="EMBL/GenBank/DDBJ databases">
        <authorList>
            <person name="Sun Q."/>
            <person name="Kim S."/>
        </authorList>
    </citation>
    <scope>NUCLEOTIDE SEQUENCE</scope>
    <source>
        <strain evidence="4">KCTC 42249</strain>
    </source>
</reference>
<dbReference type="PANTHER" id="PTHR33643:SF1">
    <property type="entry name" value="UREASE ACCESSORY PROTEIN D"/>
    <property type="match status" value="1"/>
</dbReference>
<dbReference type="Pfam" id="PF01774">
    <property type="entry name" value="UreD"/>
    <property type="match status" value="1"/>
</dbReference>
<dbReference type="GO" id="GO:0016151">
    <property type="term" value="F:nickel cation binding"/>
    <property type="evidence" value="ECO:0007669"/>
    <property type="project" value="UniProtKB-UniRule"/>
</dbReference>
<reference evidence="4" key="1">
    <citation type="journal article" date="2014" name="Int. J. Syst. Evol. Microbiol.">
        <title>Complete genome sequence of Corynebacterium casei LMG S-19264T (=DSM 44701T), isolated from a smear-ripened cheese.</title>
        <authorList>
            <consortium name="US DOE Joint Genome Institute (JGI-PGF)"/>
            <person name="Walter F."/>
            <person name="Albersmeier A."/>
            <person name="Kalinowski J."/>
            <person name="Ruckert C."/>
        </authorList>
    </citation>
    <scope>NUCLEOTIDE SEQUENCE</scope>
    <source>
        <strain evidence="4">KCTC 42249</strain>
    </source>
</reference>